<reference evidence="1 2" key="1">
    <citation type="submission" date="2018-07" db="EMBL/GenBank/DDBJ databases">
        <title>Mechanisms of high-level aminoglycoside resistance among Gram-negative pathogens in Brazil.</title>
        <authorList>
            <person name="Ballaben A.S."/>
            <person name="Darini A.L.C."/>
            <person name="Doi Y."/>
        </authorList>
    </citation>
    <scope>NUCLEOTIDE SEQUENCE [LARGE SCALE GENOMIC DNA]</scope>
    <source>
        <strain evidence="1 2">B2-305</strain>
    </source>
</reference>
<protein>
    <submittedName>
        <fullName evidence="1">SMI1/KNR4 family protein</fullName>
    </submittedName>
</protein>
<name>A0A367LV45_PSEAI</name>
<accession>A0A367LV45</accession>
<evidence type="ECO:0000313" key="2">
    <source>
        <dbReference type="Proteomes" id="UP000253594"/>
    </source>
</evidence>
<organism evidence="1 2">
    <name type="scientific">Pseudomonas aeruginosa</name>
    <dbReference type="NCBI Taxonomy" id="287"/>
    <lineage>
        <taxon>Bacteria</taxon>
        <taxon>Pseudomonadati</taxon>
        <taxon>Pseudomonadota</taxon>
        <taxon>Gammaproteobacteria</taxon>
        <taxon>Pseudomonadales</taxon>
        <taxon>Pseudomonadaceae</taxon>
        <taxon>Pseudomonas</taxon>
    </lineage>
</organism>
<feature type="non-terminal residue" evidence="1">
    <location>
        <position position="44"/>
    </location>
</feature>
<dbReference type="EMBL" id="QORE01003468">
    <property type="protein sequence ID" value="RCI69065.1"/>
    <property type="molecule type" value="Genomic_DNA"/>
</dbReference>
<dbReference type="AlphaFoldDB" id="A0A367LV45"/>
<proteinExistence type="predicted"/>
<evidence type="ECO:0000313" key="1">
    <source>
        <dbReference type="EMBL" id="RCI69065.1"/>
    </source>
</evidence>
<comment type="caution">
    <text evidence="1">The sequence shown here is derived from an EMBL/GenBank/DDBJ whole genome shotgun (WGS) entry which is preliminary data.</text>
</comment>
<sequence>MELSPAERQLLLAHRLAVFDGCVVYDAQPPVSAEHVQRLAEGLA</sequence>
<dbReference type="Proteomes" id="UP000253594">
    <property type="component" value="Unassembled WGS sequence"/>
</dbReference>
<gene>
    <name evidence="1" type="ORF">DT376_41930</name>
</gene>